<dbReference type="EMBL" id="CP032489">
    <property type="protein sequence ID" value="AYD48820.1"/>
    <property type="molecule type" value="Genomic_DNA"/>
</dbReference>
<evidence type="ECO:0000256" key="5">
    <source>
        <dbReference type="ARBA" id="ARBA00022605"/>
    </source>
</evidence>
<evidence type="ECO:0000256" key="8">
    <source>
        <dbReference type="ARBA" id="ARBA00023096"/>
    </source>
</evidence>
<evidence type="ECO:0000256" key="1">
    <source>
        <dbReference type="ARBA" id="ARBA00004915"/>
    </source>
</evidence>
<comment type="cofactor">
    <cofactor evidence="12">
        <name>pyridoxal 5'-phosphate</name>
        <dbReference type="ChEBI" id="CHEBI:597326"/>
    </cofactor>
    <text evidence="12">Binds 1 pyridoxal phosphate per subunit.</text>
</comment>
<dbReference type="PANTHER" id="PTHR43247:SF1">
    <property type="entry name" value="PHOSPHOSERINE AMINOTRANSFERASE"/>
    <property type="match status" value="1"/>
</dbReference>
<dbReference type="FunFam" id="3.90.1150.10:FF:000006">
    <property type="entry name" value="Phosphoserine aminotransferase"/>
    <property type="match status" value="1"/>
</dbReference>
<evidence type="ECO:0000256" key="12">
    <source>
        <dbReference type="HAMAP-Rule" id="MF_00160"/>
    </source>
</evidence>
<evidence type="ECO:0000256" key="6">
    <source>
        <dbReference type="ARBA" id="ARBA00022679"/>
    </source>
</evidence>
<dbReference type="Gene3D" id="3.90.1150.10">
    <property type="entry name" value="Aspartate Aminotransferase, domain 1"/>
    <property type="match status" value="1"/>
</dbReference>
<feature type="binding site" evidence="12">
    <location>
        <begin position="233"/>
        <end position="234"/>
    </location>
    <ligand>
        <name>pyridoxal 5'-phosphate</name>
        <dbReference type="ChEBI" id="CHEBI:597326"/>
    </ligand>
</feature>
<comment type="subunit">
    <text evidence="12">Homodimer.</text>
</comment>
<feature type="binding site" evidence="12">
    <location>
        <position position="191"/>
    </location>
    <ligand>
        <name>pyridoxal 5'-phosphate</name>
        <dbReference type="ChEBI" id="CHEBI:597326"/>
    </ligand>
</feature>
<dbReference type="InterPro" id="IPR000192">
    <property type="entry name" value="Aminotrans_V_dom"/>
</dbReference>
<comment type="function">
    <text evidence="12">Catalyzes the reversible conversion of 3-phosphohydroxypyruvate to phosphoserine and of 3-hydroxy-2-oxo-4-phosphonooxybutanoate to phosphohydroxythreonine.</text>
</comment>
<accession>A0A386HTR8</accession>
<evidence type="ECO:0000256" key="10">
    <source>
        <dbReference type="ARBA" id="ARBA00047630"/>
    </source>
</evidence>
<dbReference type="InterPro" id="IPR015422">
    <property type="entry name" value="PyrdxlP-dep_Trfase_small"/>
</dbReference>
<dbReference type="OrthoDB" id="9809412at2"/>
<dbReference type="GO" id="GO:0006564">
    <property type="term" value="P:L-serine biosynthetic process"/>
    <property type="evidence" value="ECO:0007669"/>
    <property type="project" value="UniProtKB-UniRule"/>
</dbReference>
<keyword evidence="7 12" id="KW-0663">Pyridoxal phosphate</keyword>
<evidence type="ECO:0000256" key="3">
    <source>
        <dbReference type="ARBA" id="ARBA00006904"/>
    </source>
</evidence>
<keyword evidence="4 12" id="KW-0032">Aminotransferase</keyword>
<feature type="binding site" evidence="12">
    <location>
        <position position="41"/>
    </location>
    <ligand>
        <name>L-glutamate</name>
        <dbReference type="ChEBI" id="CHEBI:29985"/>
    </ligand>
</feature>
<protein>
    <recommendedName>
        <fullName evidence="12">Phosphoserine aminotransferase</fullName>
        <ecNumber evidence="12">2.6.1.52</ecNumber>
    </recommendedName>
    <alternativeName>
        <fullName evidence="12">Phosphohydroxythreonine aminotransferase</fullName>
        <shortName evidence="12">PSAT</shortName>
    </alternativeName>
</protein>
<keyword evidence="6 12" id="KW-0808">Transferase</keyword>
<feature type="domain" description="Aminotransferase class V" evidence="13">
    <location>
        <begin position="5"/>
        <end position="344"/>
    </location>
</feature>
<feature type="binding site" evidence="12">
    <location>
        <position position="168"/>
    </location>
    <ligand>
        <name>pyridoxal 5'-phosphate</name>
        <dbReference type="ChEBI" id="CHEBI:597326"/>
    </ligand>
</feature>
<dbReference type="UniPathway" id="UPA00244">
    <property type="reaction ID" value="UER00311"/>
</dbReference>
<dbReference type="RefSeq" id="WP_119989941.1">
    <property type="nucleotide sequence ID" value="NZ_CP032489.1"/>
</dbReference>
<feature type="binding site" evidence="12">
    <location>
        <begin position="75"/>
        <end position="76"/>
    </location>
    <ligand>
        <name>pyridoxal 5'-phosphate</name>
        <dbReference type="ChEBI" id="CHEBI:597326"/>
    </ligand>
</feature>
<keyword evidence="5 12" id="KW-0028">Amino-acid biosynthesis</keyword>
<dbReference type="GO" id="GO:0008615">
    <property type="term" value="P:pyridoxine biosynthetic process"/>
    <property type="evidence" value="ECO:0007669"/>
    <property type="project" value="UniProtKB-UniRule"/>
</dbReference>
<evidence type="ECO:0000313" key="15">
    <source>
        <dbReference type="Proteomes" id="UP000266118"/>
    </source>
</evidence>
<comment type="pathway">
    <text evidence="1 12">Cofactor biosynthesis; pyridoxine 5'-phosphate biosynthesis; pyridoxine 5'-phosphate from D-erythrose 4-phosphate: step 3/5.</text>
</comment>
<dbReference type="PIRSF" id="PIRSF000525">
    <property type="entry name" value="SerC"/>
    <property type="match status" value="1"/>
</dbReference>
<dbReference type="GO" id="GO:0005737">
    <property type="term" value="C:cytoplasm"/>
    <property type="evidence" value="ECO:0007669"/>
    <property type="project" value="UniProtKB-SubCell"/>
</dbReference>
<evidence type="ECO:0000256" key="9">
    <source>
        <dbReference type="ARBA" id="ARBA00023299"/>
    </source>
</evidence>
<dbReference type="AlphaFoldDB" id="A0A386HTR8"/>
<comment type="catalytic activity">
    <reaction evidence="10 12">
        <text>4-(phosphooxy)-L-threonine + 2-oxoglutarate = (R)-3-hydroxy-2-oxo-4-phosphooxybutanoate + L-glutamate</text>
        <dbReference type="Rhea" id="RHEA:16573"/>
        <dbReference type="ChEBI" id="CHEBI:16810"/>
        <dbReference type="ChEBI" id="CHEBI:29985"/>
        <dbReference type="ChEBI" id="CHEBI:58452"/>
        <dbReference type="ChEBI" id="CHEBI:58538"/>
        <dbReference type="EC" id="2.6.1.52"/>
    </reaction>
</comment>
<comment type="subcellular location">
    <subcellularLocation>
        <location evidence="12">Cytoplasm</location>
    </subcellularLocation>
</comment>
<reference evidence="14 15" key="1">
    <citation type="submission" date="2018-09" db="EMBL/GenBank/DDBJ databases">
        <title>Arachidicoccus sp. nov., a bacterium isolated from soil.</title>
        <authorList>
            <person name="Weon H.-Y."/>
            <person name="Kwon S.-W."/>
            <person name="Lee S.A."/>
        </authorList>
    </citation>
    <scope>NUCLEOTIDE SEQUENCE [LARGE SCALE GENOMIC DNA]</scope>
    <source>
        <strain evidence="14 15">KIS59-12</strain>
    </source>
</reference>
<proteinExistence type="inferred from homology"/>
<keyword evidence="8 12" id="KW-0664">Pyridoxine biosynthesis</keyword>
<dbReference type="PANTHER" id="PTHR43247">
    <property type="entry name" value="PHOSPHOSERINE AMINOTRANSFERASE"/>
    <property type="match status" value="1"/>
</dbReference>
<evidence type="ECO:0000256" key="4">
    <source>
        <dbReference type="ARBA" id="ARBA00022576"/>
    </source>
</evidence>
<keyword evidence="12" id="KW-0963">Cytoplasm</keyword>
<dbReference type="FunFam" id="3.40.640.10:FF:000010">
    <property type="entry name" value="Phosphoserine aminotransferase"/>
    <property type="match status" value="1"/>
</dbReference>
<feature type="binding site" evidence="12">
    <location>
        <position position="101"/>
    </location>
    <ligand>
        <name>pyridoxal 5'-phosphate</name>
        <dbReference type="ChEBI" id="CHEBI:597326"/>
    </ligand>
</feature>
<dbReference type="InterPro" id="IPR022278">
    <property type="entry name" value="Pser_aminoTfrase"/>
</dbReference>
<dbReference type="InterPro" id="IPR015424">
    <property type="entry name" value="PyrdxlP-dep_Trfase"/>
</dbReference>
<feature type="binding site" evidence="12">
    <location>
        <position position="149"/>
    </location>
    <ligand>
        <name>pyridoxal 5'-phosphate</name>
        <dbReference type="ChEBI" id="CHEBI:597326"/>
    </ligand>
</feature>
<dbReference type="NCBIfam" id="TIGR01364">
    <property type="entry name" value="serC_1"/>
    <property type="match status" value="1"/>
</dbReference>
<evidence type="ECO:0000256" key="7">
    <source>
        <dbReference type="ARBA" id="ARBA00022898"/>
    </source>
</evidence>
<feature type="binding site" evidence="12">
    <location>
        <position position="8"/>
    </location>
    <ligand>
        <name>L-glutamate</name>
        <dbReference type="ChEBI" id="CHEBI:29985"/>
    </ligand>
</feature>
<dbReference type="GO" id="GO:0030170">
    <property type="term" value="F:pyridoxal phosphate binding"/>
    <property type="evidence" value="ECO:0007669"/>
    <property type="project" value="UniProtKB-UniRule"/>
</dbReference>
<evidence type="ECO:0000259" key="13">
    <source>
        <dbReference type="Pfam" id="PF00266"/>
    </source>
</evidence>
<dbReference type="GO" id="GO:0004648">
    <property type="term" value="F:O-phospho-L-serine:2-oxoglutarate aminotransferase activity"/>
    <property type="evidence" value="ECO:0007669"/>
    <property type="project" value="UniProtKB-UniRule"/>
</dbReference>
<dbReference type="SUPFAM" id="SSF53383">
    <property type="entry name" value="PLP-dependent transferases"/>
    <property type="match status" value="1"/>
</dbReference>
<keyword evidence="9 12" id="KW-0718">Serine biosynthesis</keyword>
<dbReference type="Gene3D" id="3.40.640.10">
    <property type="entry name" value="Type I PLP-dependent aspartate aminotransferase-like (Major domain)"/>
    <property type="match status" value="1"/>
</dbReference>
<comment type="pathway">
    <text evidence="2 12">Amino-acid biosynthesis; L-serine biosynthesis; L-serine from 3-phospho-D-glycerate: step 2/3.</text>
</comment>
<dbReference type="HAMAP" id="MF_00160">
    <property type="entry name" value="SerC_aminotrans_5"/>
    <property type="match status" value="1"/>
</dbReference>
<dbReference type="KEGG" id="ark:D6B99_15105"/>
<keyword evidence="15" id="KW-1185">Reference proteome</keyword>
<comment type="similarity">
    <text evidence="3 12">Belongs to the class-V pyridoxal-phosphate-dependent aminotransferase family. SerC subfamily.</text>
</comment>
<dbReference type="UniPathway" id="UPA00135">
    <property type="reaction ID" value="UER00197"/>
</dbReference>
<sequence>MKKHNFNSGPSILPQEVLQQASEAVLDFNGIGLSILEIGHRTSWFVEVINEARALVKELMQLGEDYDVLFLQGGATTQFMQVPLNLLDKDAAAAYCVNGIWGDKAVKEAKIFGNVNVVSSTKDKNHSYIQKDFSVPSDNVYLHYTSNNTVEGTQWHTTPNTNLPLIADMSSDIFSRPVDFSKHSLIYAGAQKNAGAAGVTIVVVKKDILGKTNRNISPIMDYRKHIEADALLNTPPVFAVYVSILTLRWIKKEGGLVEMEKRAKERADLLYSTLDSLPVFAPIVAKKDRSLMNATFTTHNKELENLFLEECKQQGMIGVKGHRSVGGLRVSMYNAMPISSVQALVDLMIDFNRRNG</sequence>
<evidence type="ECO:0000313" key="14">
    <source>
        <dbReference type="EMBL" id="AYD48820.1"/>
    </source>
</evidence>
<feature type="modified residue" description="N6-(pyridoxal phosphate)lysine" evidence="12">
    <location>
        <position position="192"/>
    </location>
</feature>
<gene>
    <name evidence="12 14" type="primary">serC</name>
    <name evidence="14" type="ORF">D6B99_15105</name>
</gene>
<dbReference type="EC" id="2.6.1.52" evidence="12"/>
<dbReference type="Pfam" id="PF00266">
    <property type="entry name" value="Aminotran_5"/>
    <property type="match status" value="1"/>
</dbReference>
<comment type="catalytic activity">
    <reaction evidence="11 12">
        <text>O-phospho-L-serine + 2-oxoglutarate = 3-phosphooxypyruvate + L-glutamate</text>
        <dbReference type="Rhea" id="RHEA:14329"/>
        <dbReference type="ChEBI" id="CHEBI:16810"/>
        <dbReference type="ChEBI" id="CHEBI:18110"/>
        <dbReference type="ChEBI" id="CHEBI:29985"/>
        <dbReference type="ChEBI" id="CHEBI:57524"/>
        <dbReference type="EC" id="2.6.1.52"/>
    </reaction>
</comment>
<name>A0A386HTR8_9BACT</name>
<evidence type="ECO:0000256" key="11">
    <source>
        <dbReference type="ARBA" id="ARBA00049007"/>
    </source>
</evidence>
<evidence type="ECO:0000256" key="2">
    <source>
        <dbReference type="ARBA" id="ARBA00005099"/>
    </source>
</evidence>
<dbReference type="Proteomes" id="UP000266118">
    <property type="component" value="Chromosome"/>
</dbReference>
<dbReference type="NCBIfam" id="NF003764">
    <property type="entry name" value="PRK05355.1"/>
    <property type="match status" value="1"/>
</dbReference>
<dbReference type="InterPro" id="IPR015421">
    <property type="entry name" value="PyrdxlP-dep_Trfase_major"/>
</dbReference>
<organism evidence="14 15">
    <name type="scientific">Arachidicoccus soli</name>
    <dbReference type="NCBI Taxonomy" id="2341117"/>
    <lineage>
        <taxon>Bacteria</taxon>
        <taxon>Pseudomonadati</taxon>
        <taxon>Bacteroidota</taxon>
        <taxon>Chitinophagia</taxon>
        <taxon>Chitinophagales</taxon>
        <taxon>Chitinophagaceae</taxon>
        <taxon>Arachidicoccus</taxon>
    </lineage>
</organism>